<evidence type="ECO:0000256" key="7">
    <source>
        <dbReference type="ARBA" id="ARBA00022824"/>
    </source>
</evidence>
<evidence type="ECO:0000256" key="4">
    <source>
        <dbReference type="ARBA" id="ARBA00022676"/>
    </source>
</evidence>
<evidence type="ECO:0000313" key="13">
    <source>
        <dbReference type="Proteomes" id="UP000186594"/>
    </source>
</evidence>
<protein>
    <recommendedName>
        <fullName evidence="11">Mannosyltransferase</fullName>
        <ecNumber evidence="11">2.4.1.-</ecNumber>
    </recommendedName>
</protein>
<evidence type="ECO:0000256" key="8">
    <source>
        <dbReference type="ARBA" id="ARBA00022989"/>
    </source>
</evidence>
<feature type="transmembrane region" description="Helical" evidence="11">
    <location>
        <begin position="93"/>
        <end position="111"/>
    </location>
</feature>
<dbReference type="Pfam" id="PF03901">
    <property type="entry name" value="Glyco_transf_22"/>
    <property type="match status" value="1"/>
</dbReference>
<keyword evidence="9 11" id="KW-0472">Membrane</keyword>
<dbReference type="GO" id="GO:0006506">
    <property type="term" value="P:GPI anchor biosynthetic process"/>
    <property type="evidence" value="ECO:0007669"/>
    <property type="project" value="UniProtKB-KW"/>
</dbReference>
<evidence type="ECO:0000256" key="2">
    <source>
        <dbReference type="ARBA" id="ARBA00004687"/>
    </source>
</evidence>
<comment type="similarity">
    <text evidence="10">Belongs to the glycosyltransferase 22 family. PIGZ subfamily.</text>
</comment>
<keyword evidence="5 12" id="KW-0808">Transferase</keyword>
<name>A0A1U7LGA9_NEOID</name>
<dbReference type="EC" id="2.4.1.-" evidence="11"/>
<keyword evidence="4 11" id="KW-0328">Glycosyltransferase</keyword>
<evidence type="ECO:0000313" key="12">
    <source>
        <dbReference type="EMBL" id="OLL21633.1"/>
    </source>
</evidence>
<evidence type="ECO:0000256" key="5">
    <source>
        <dbReference type="ARBA" id="ARBA00022679"/>
    </source>
</evidence>
<evidence type="ECO:0000256" key="1">
    <source>
        <dbReference type="ARBA" id="ARBA00004477"/>
    </source>
</evidence>
<keyword evidence="3" id="KW-0337">GPI-anchor biosynthesis</keyword>
<proteinExistence type="inferred from homology"/>
<keyword evidence="13" id="KW-1185">Reference proteome</keyword>
<organism evidence="12 13">
    <name type="scientific">Neolecta irregularis (strain DAH-3)</name>
    <dbReference type="NCBI Taxonomy" id="1198029"/>
    <lineage>
        <taxon>Eukaryota</taxon>
        <taxon>Fungi</taxon>
        <taxon>Dikarya</taxon>
        <taxon>Ascomycota</taxon>
        <taxon>Taphrinomycotina</taxon>
        <taxon>Neolectales</taxon>
        <taxon>Neolectaceae</taxon>
        <taxon>Neolecta</taxon>
    </lineage>
</organism>
<dbReference type="GO" id="GO:0005789">
    <property type="term" value="C:endoplasmic reticulum membrane"/>
    <property type="evidence" value="ECO:0007669"/>
    <property type="project" value="UniProtKB-SubCell"/>
</dbReference>
<evidence type="ECO:0000256" key="6">
    <source>
        <dbReference type="ARBA" id="ARBA00022692"/>
    </source>
</evidence>
<dbReference type="GO" id="GO:0000026">
    <property type="term" value="F:alpha-1,2-mannosyltransferase activity"/>
    <property type="evidence" value="ECO:0007669"/>
    <property type="project" value="TreeGrafter"/>
</dbReference>
<keyword evidence="8 11" id="KW-1133">Transmembrane helix</keyword>
<dbReference type="AlphaFoldDB" id="A0A1U7LGA9"/>
<comment type="subcellular location">
    <subcellularLocation>
        <location evidence="1 11">Endoplasmic reticulum membrane</location>
        <topology evidence="1 11">Multi-pass membrane protein</topology>
    </subcellularLocation>
</comment>
<comment type="caution">
    <text evidence="12">The sequence shown here is derived from an EMBL/GenBank/DDBJ whole genome shotgun (WGS) entry which is preliminary data.</text>
</comment>
<dbReference type="EMBL" id="LXFE01004415">
    <property type="protein sequence ID" value="OLL21633.1"/>
    <property type="molecule type" value="Genomic_DNA"/>
</dbReference>
<reference evidence="12 13" key="1">
    <citation type="submission" date="2016-04" db="EMBL/GenBank/DDBJ databases">
        <title>Evolutionary innovation and constraint leading to complex multicellularity in the Ascomycota.</title>
        <authorList>
            <person name="Cisse O."/>
            <person name="Nguyen A."/>
            <person name="Hewitt D.A."/>
            <person name="Jedd G."/>
            <person name="Stajich J.E."/>
        </authorList>
    </citation>
    <scope>NUCLEOTIDE SEQUENCE [LARGE SCALE GENOMIC DNA]</scope>
    <source>
        <strain evidence="12 13">DAH-3</strain>
    </source>
</reference>
<dbReference type="InterPro" id="IPR005599">
    <property type="entry name" value="GPI_mannosylTrfase"/>
</dbReference>
<keyword evidence="6 11" id="KW-0812">Transmembrane</keyword>
<feature type="transmembrane region" description="Helical" evidence="11">
    <location>
        <begin position="9"/>
        <end position="28"/>
    </location>
</feature>
<dbReference type="PANTHER" id="PTHR22760:SF3">
    <property type="entry name" value="GPI MANNOSYLTRANSFERASE 4"/>
    <property type="match status" value="1"/>
</dbReference>
<dbReference type="STRING" id="1198029.A0A1U7LGA9"/>
<accession>A0A1U7LGA9</accession>
<comment type="pathway">
    <text evidence="2">Glycolipid biosynthesis; glycosylphosphatidylinositol-anchor biosynthesis.</text>
</comment>
<evidence type="ECO:0000256" key="3">
    <source>
        <dbReference type="ARBA" id="ARBA00022502"/>
    </source>
</evidence>
<evidence type="ECO:0000256" key="9">
    <source>
        <dbReference type="ARBA" id="ARBA00023136"/>
    </source>
</evidence>
<keyword evidence="7 11" id="KW-0256">Endoplasmic reticulum</keyword>
<sequence>MFFLTKKRALYGLLVLFRLYFAFQPSYIHPDEHFQGPEVLAGISGDLFKWETIKTWDFSSDKPIRGILPLWIFYAIPLLSTHLSRAYLNPTSIFYALRAAFFVYSFVIGLTCPTEKFNIV</sequence>
<gene>
    <name evidence="12" type="ORF">NEOLI_001454</name>
</gene>
<evidence type="ECO:0000256" key="10">
    <source>
        <dbReference type="ARBA" id="ARBA00038466"/>
    </source>
</evidence>
<comment type="caution">
    <text evidence="11">Lacks conserved residue(s) required for the propagation of feature annotation.</text>
</comment>
<dbReference type="OrthoDB" id="10066429at2759"/>
<dbReference type="PANTHER" id="PTHR22760">
    <property type="entry name" value="GLYCOSYLTRANSFERASE"/>
    <property type="match status" value="1"/>
</dbReference>
<feature type="transmembrane region" description="Helical" evidence="11">
    <location>
        <begin position="64"/>
        <end position="81"/>
    </location>
</feature>
<evidence type="ECO:0000256" key="11">
    <source>
        <dbReference type="RuleBase" id="RU363075"/>
    </source>
</evidence>
<dbReference type="Proteomes" id="UP000186594">
    <property type="component" value="Unassembled WGS sequence"/>
</dbReference>